<dbReference type="EMBL" id="SPLM01000001">
    <property type="protein sequence ID" value="TMW69361.1"/>
    <property type="molecule type" value="Genomic_DNA"/>
</dbReference>
<dbReference type="Pfam" id="PF00170">
    <property type="entry name" value="bZIP_1"/>
    <property type="match status" value="1"/>
</dbReference>
<dbReference type="InterPro" id="IPR046347">
    <property type="entry name" value="bZIP_sf"/>
</dbReference>
<dbReference type="GO" id="GO:0003700">
    <property type="term" value="F:DNA-binding transcription factor activity"/>
    <property type="evidence" value="ECO:0007669"/>
    <property type="project" value="InterPro"/>
</dbReference>
<accession>A0A8K1FNG4</accession>
<dbReference type="OrthoDB" id="168113at2759"/>
<feature type="domain" description="BZIP" evidence="2">
    <location>
        <begin position="509"/>
        <end position="524"/>
    </location>
</feature>
<comment type="caution">
    <text evidence="3">The sequence shown here is derived from an EMBL/GenBank/DDBJ whole genome shotgun (WGS) entry which is preliminary data.</text>
</comment>
<keyword evidence="4" id="KW-1185">Reference proteome</keyword>
<feature type="compositionally biased region" description="Basic residues" evidence="1">
    <location>
        <begin position="1"/>
        <end position="11"/>
    </location>
</feature>
<evidence type="ECO:0000313" key="4">
    <source>
        <dbReference type="Proteomes" id="UP000794436"/>
    </source>
</evidence>
<feature type="region of interest" description="Disordered" evidence="1">
    <location>
        <begin position="1"/>
        <end position="30"/>
    </location>
</feature>
<dbReference type="InterPro" id="IPR004827">
    <property type="entry name" value="bZIP"/>
</dbReference>
<dbReference type="PROSITE" id="PS00036">
    <property type="entry name" value="BZIP_BASIC"/>
    <property type="match status" value="1"/>
</dbReference>
<feature type="region of interest" description="Disordered" evidence="1">
    <location>
        <begin position="111"/>
        <end position="132"/>
    </location>
</feature>
<feature type="region of interest" description="Disordered" evidence="1">
    <location>
        <begin position="238"/>
        <end position="261"/>
    </location>
</feature>
<evidence type="ECO:0000259" key="2">
    <source>
        <dbReference type="PROSITE" id="PS00036"/>
    </source>
</evidence>
<feature type="compositionally biased region" description="Low complexity" evidence="1">
    <location>
        <begin position="440"/>
        <end position="455"/>
    </location>
</feature>
<dbReference type="Gene3D" id="1.20.5.170">
    <property type="match status" value="1"/>
</dbReference>
<dbReference type="Proteomes" id="UP000794436">
    <property type="component" value="Unassembled WGS sequence"/>
</dbReference>
<proteinExistence type="predicted"/>
<name>A0A8K1FNG4_PYTOL</name>
<reference evidence="3" key="1">
    <citation type="submission" date="2019-03" db="EMBL/GenBank/DDBJ databases">
        <title>Long read genome sequence of the mycoparasitic Pythium oligandrum ATCC 38472 isolated from sugarbeet rhizosphere.</title>
        <authorList>
            <person name="Gaulin E."/>
        </authorList>
    </citation>
    <scope>NUCLEOTIDE SEQUENCE</scope>
    <source>
        <strain evidence="3">ATCC 38472_TT</strain>
    </source>
</reference>
<protein>
    <recommendedName>
        <fullName evidence="2">BZIP domain-containing protein</fullName>
    </recommendedName>
</protein>
<evidence type="ECO:0000313" key="3">
    <source>
        <dbReference type="EMBL" id="TMW69361.1"/>
    </source>
</evidence>
<dbReference type="SUPFAM" id="SSF57959">
    <property type="entry name" value="Leucine zipper domain"/>
    <property type="match status" value="1"/>
</dbReference>
<organism evidence="3 4">
    <name type="scientific">Pythium oligandrum</name>
    <name type="common">Mycoparasitic fungus</name>
    <dbReference type="NCBI Taxonomy" id="41045"/>
    <lineage>
        <taxon>Eukaryota</taxon>
        <taxon>Sar</taxon>
        <taxon>Stramenopiles</taxon>
        <taxon>Oomycota</taxon>
        <taxon>Peronosporomycetes</taxon>
        <taxon>Pythiales</taxon>
        <taxon>Pythiaceae</taxon>
        <taxon>Pythium</taxon>
    </lineage>
</organism>
<evidence type="ECO:0000256" key="1">
    <source>
        <dbReference type="SAM" id="MobiDB-lite"/>
    </source>
</evidence>
<feature type="region of interest" description="Disordered" evidence="1">
    <location>
        <begin position="183"/>
        <end position="216"/>
    </location>
</feature>
<gene>
    <name evidence="3" type="ORF">Poli38472_001517</name>
</gene>
<feature type="compositionally biased region" description="Polar residues" evidence="1">
    <location>
        <begin position="202"/>
        <end position="216"/>
    </location>
</feature>
<sequence>MSKAPKQRKAQLHYQPYQASSASSNGDGSGLDFHGADLPMMDPVLAGFSSNLSRNLWDDWNESDPNLVKFDMFTDDGSSMTATNTRVTQTMTQGNVSMHQEPMHPMAASQQAHGETSHHVDHHSVSMSAGSGSFEPMELDSARHASGGFSAQMQGLPRMHVKRSLSEDIVSMLDDETQDPFGHHARAQTKAMQQQQQHRQHYTPTSSAQNKTSEPMNTQESLMVQNSTAWMSGFAQEVPVQGPPSPRTQARIDAHNSRPEPTPLERAAAAIATTMVAVPNPCKEKEAPPAPEPSASSTATSNVMTPSPFNAFSFMSAAIEGKADGSDGKNGDKNVNMFGNQGMMMPGFMMYSMPMMGNYQAAAAAMGMMPMGMPMGAMQMSMGMPMNPMGMAMGPMGAMQMPMGMPMMPMNPMGMQMNPMGMAMTPNGNATADGNAGTLSANSATAPGATTPANGTTPDGLALLKGKPLIASKDPRGPGFVSIARKPEEPEVSTILKSLMEEEAKKKEKKLERNRDSARESRKKQQTYVETLETGIKRLQINRDLVHSYRWGVTGPSSLTLASLSSTSPGNDTHNRNRELVEWKTRVNVVTGASESFSNLQNPAGFQSLMRVNRQRRALGFSRDEKERAIWKCFVCVGKQLAALRQRILELQVFRTLETNPLTADLRDQLQLTEQQRLALQCHSNRIFAQEVEALVKLFKVFFALRDQALRFNLLSPSLEQYFRETCAMDQLQRLLQWTETYRSTIQDTLSLQA</sequence>
<feature type="region of interest" description="Disordered" evidence="1">
    <location>
        <begin position="503"/>
        <end position="526"/>
    </location>
</feature>
<feature type="compositionally biased region" description="Basic and acidic residues" evidence="1">
    <location>
        <begin position="503"/>
        <end position="520"/>
    </location>
</feature>
<feature type="region of interest" description="Disordered" evidence="1">
    <location>
        <begin position="282"/>
        <end position="302"/>
    </location>
</feature>
<feature type="compositionally biased region" description="Basic and acidic residues" evidence="1">
    <location>
        <begin position="115"/>
        <end position="124"/>
    </location>
</feature>
<dbReference type="AlphaFoldDB" id="A0A8K1FNG4"/>
<feature type="region of interest" description="Disordered" evidence="1">
    <location>
        <begin position="429"/>
        <end position="455"/>
    </location>
</feature>